<dbReference type="RefSeq" id="WP_142080374.1">
    <property type="nucleotide sequence ID" value="NZ_VFPT01000001.1"/>
</dbReference>
<dbReference type="EMBL" id="VFPT01000001">
    <property type="protein sequence ID" value="TQM92715.1"/>
    <property type="molecule type" value="Genomic_DNA"/>
</dbReference>
<evidence type="ECO:0000313" key="2">
    <source>
        <dbReference type="Proteomes" id="UP000320582"/>
    </source>
</evidence>
<accession>A0A543KCA3</accession>
<dbReference type="InterPro" id="IPR011990">
    <property type="entry name" value="TPR-like_helical_dom_sf"/>
</dbReference>
<dbReference type="AlphaFoldDB" id="A0A543KCA3"/>
<reference evidence="1 2" key="1">
    <citation type="submission" date="2019-06" db="EMBL/GenBank/DDBJ databases">
        <title>Genomic Encyclopedia of Archaeal and Bacterial Type Strains, Phase II (KMG-II): from individual species to whole genera.</title>
        <authorList>
            <person name="Goeker M."/>
        </authorList>
    </citation>
    <scope>NUCLEOTIDE SEQUENCE [LARGE SCALE GENOMIC DNA]</scope>
    <source>
        <strain evidence="1 2">DSM 18423</strain>
    </source>
</reference>
<protein>
    <submittedName>
        <fullName evidence="1">Uncharacterized protein</fullName>
    </submittedName>
</protein>
<evidence type="ECO:0000313" key="1">
    <source>
        <dbReference type="EMBL" id="TQM92715.1"/>
    </source>
</evidence>
<gene>
    <name evidence="1" type="ORF">BD293_1333</name>
</gene>
<dbReference type="Proteomes" id="UP000320582">
    <property type="component" value="Unassembled WGS sequence"/>
</dbReference>
<organism evidence="1 2">
    <name type="scientific">Roseinatronobacter monicus</name>
    <dbReference type="NCBI Taxonomy" id="393481"/>
    <lineage>
        <taxon>Bacteria</taxon>
        <taxon>Pseudomonadati</taxon>
        <taxon>Pseudomonadota</taxon>
        <taxon>Alphaproteobacteria</taxon>
        <taxon>Rhodobacterales</taxon>
        <taxon>Paracoccaceae</taxon>
        <taxon>Roseinatronobacter</taxon>
    </lineage>
</organism>
<proteinExistence type="predicted"/>
<keyword evidence="2" id="KW-1185">Reference proteome</keyword>
<dbReference type="Gene3D" id="1.25.40.10">
    <property type="entry name" value="Tetratricopeptide repeat domain"/>
    <property type="match status" value="1"/>
</dbReference>
<sequence length="64" mass="6674">MQAQGRGGVQNFRKALALAMMAQSLGHGPAEHLIDALREVMPADAIAQAEGLVAQCETNPDLCG</sequence>
<name>A0A543KCA3_9RHOB</name>
<comment type="caution">
    <text evidence="1">The sequence shown here is derived from an EMBL/GenBank/DDBJ whole genome shotgun (WGS) entry which is preliminary data.</text>
</comment>